<accession>A0A6J5L7S1</accession>
<evidence type="ECO:0000256" key="1">
    <source>
        <dbReference type="SAM" id="MobiDB-lite"/>
    </source>
</evidence>
<dbReference type="EMBL" id="LR796237">
    <property type="protein sequence ID" value="CAB4129532.1"/>
    <property type="molecule type" value="Genomic_DNA"/>
</dbReference>
<gene>
    <name evidence="2" type="ORF">UFOVP116_33</name>
</gene>
<name>A0A6J5L7S1_9CAUD</name>
<evidence type="ECO:0000313" key="2">
    <source>
        <dbReference type="EMBL" id="CAB4129532.1"/>
    </source>
</evidence>
<organism evidence="2">
    <name type="scientific">uncultured Caudovirales phage</name>
    <dbReference type="NCBI Taxonomy" id="2100421"/>
    <lineage>
        <taxon>Viruses</taxon>
        <taxon>Duplodnaviria</taxon>
        <taxon>Heunggongvirae</taxon>
        <taxon>Uroviricota</taxon>
        <taxon>Caudoviricetes</taxon>
        <taxon>Peduoviridae</taxon>
        <taxon>Maltschvirus</taxon>
        <taxon>Maltschvirus maltsch</taxon>
    </lineage>
</organism>
<feature type="region of interest" description="Disordered" evidence="1">
    <location>
        <begin position="158"/>
        <end position="191"/>
    </location>
</feature>
<sequence>MSITKSFGEYLMESKTLYHFKLRIAAEVSKDQLAKISRELEQYDAEKITDPKRLPVQRNSTDFPQLGATEITHIDLTLHYPVTTPELTAAILRAVGLPESHVLVRTDVQAADALPVPQQDDAQNKTADELTAKNIGTEAQVANLLKELESMAFKYASPNKEKLSTTNELPQGTKSAIGSTVPKTPKIELKK</sequence>
<proteinExistence type="predicted"/>
<reference evidence="2" key="1">
    <citation type="submission" date="2020-04" db="EMBL/GenBank/DDBJ databases">
        <authorList>
            <person name="Chiriac C."/>
            <person name="Salcher M."/>
            <person name="Ghai R."/>
            <person name="Kavagutti S V."/>
        </authorList>
    </citation>
    <scope>NUCLEOTIDE SEQUENCE</scope>
</reference>
<feature type="compositionally biased region" description="Polar residues" evidence="1">
    <location>
        <begin position="164"/>
        <end position="182"/>
    </location>
</feature>
<protein>
    <submittedName>
        <fullName evidence="2">Uncharacterized protein</fullName>
    </submittedName>
</protein>